<dbReference type="Proteomes" id="UP000265691">
    <property type="component" value="Unassembled WGS sequence"/>
</dbReference>
<dbReference type="RefSeq" id="WP_119524905.1">
    <property type="nucleotide sequence ID" value="NZ_NRHC01000038.1"/>
</dbReference>
<accession>A0A3A1Y787</accession>
<evidence type="ECO:0000313" key="1">
    <source>
        <dbReference type="EMBL" id="RIY33129.1"/>
    </source>
</evidence>
<dbReference type="EMBL" id="NRHC01000038">
    <property type="protein sequence ID" value="RIY33129.1"/>
    <property type="molecule type" value="Genomic_DNA"/>
</dbReference>
<name>A0A3A1Y787_9GAMM</name>
<sequence length="925" mass="107944">MIFNKKNYDDAVIEGLYLTILSRVNFNVFDTLPFYTFSFYFPNNYELRGKFTSKIVYNYQQYPILQDRTKLLENSTTLNYLQRSKDIFPFVGKQKDSVLVTEYSYFDNLNHIIRCQLLGELNDLSPELVIGNALTLKFVHHLKIRSRSKNDYRNLNNSINLSAYIFRNFEYAFNIKRDSDYVFDIALKEEKSSINSSKSSKSSNSFADDAVLDLNFYSVTNEFIYQQKDKELSDVNKVIEATHLLHLRHALGEDYCSQSDYLKEALEDPKNVYAYYYLKHLKYSFLYLVIDELITSENFDYTKFSEEYDSVFNQKYLMPEIKTKHFVRNPRALMLNKLFSTQELIDLNGEIVCSQAKNIFCNFSLIENNQIKTKMAMVVNRNGIIEAIDKEEKLLSLLTSIEPDYSKIIRRKKYFNKHRKIKIGKNSIIIDLNNNFITAGFVNPNLKSVANIDFSHAPSLSETKHAIRECFKQGYTSLRFTNDNSLSYASTSWLKDINKLRKSIPHIILGVNGNNIGGVDFYGEIYQKSHGVNFNQNLFFLDQLEKCGNTACIIHQHTDLNVLNLFLSDYYKRKSVKLFNKEFTFEQLGQKFRNLTSDPLPTEYRILSDYNSSYKRMYHDIFCDDYYDEDYFDISDDIRDDEFVDSGYFGTFSSHPAVTELMYSRYNFYPISNTLGIVNKLIRQNNQASKNSNLFASSSNGSSSPIPLLRNSRLAISADLKYFDSSCSIQWLKSCDIAYNLQTTNLPYIDRDTYYSFSDDELTNVKTLSNKCFLNFERLSGQDFQPKKLLDEELVEQLYRSNYNNSQGISYYLVNSNMAEHFEYLGNRIRTIRKYKHDLDFYLDFNIQNNNLPTVNVLEYLKGLNLPTLNLLQHLNKIPAQALDIDRAIGTLEVNKLANFIILNRKLDRINETWINGICVNCNPI</sequence>
<proteinExistence type="predicted"/>
<evidence type="ECO:0000313" key="2">
    <source>
        <dbReference type="Proteomes" id="UP000265691"/>
    </source>
</evidence>
<organism evidence="1 2">
    <name type="scientific">Psittacicella hinzii</name>
    <dbReference type="NCBI Taxonomy" id="2028575"/>
    <lineage>
        <taxon>Bacteria</taxon>
        <taxon>Pseudomonadati</taxon>
        <taxon>Pseudomonadota</taxon>
        <taxon>Gammaproteobacteria</taxon>
        <taxon>Pasteurellales</taxon>
        <taxon>Psittacicellaceae</taxon>
        <taxon>Psittacicella</taxon>
    </lineage>
</organism>
<dbReference type="OrthoDB" id="9825490at2"/>
<comment type="caution">
    <text evidence="1">The sequence shown here is derived from an EMBL/GenBank/DDBJ whole genome shotgun (WGS) entry which is preliminary data.</text>
</comment>
<dbReference type="AlphaFoldDB" id="A0A3A1Y787"/>
<protein>
    <submittedName>
        <fullName evidence="1">Uncharacterized protein</fullName>
    </submittedName>
</protein>
<gene>
    <name evidence="1" type="ORF">CKF54_03510</name>
</gene>
<keyword evidence="2" id="KW-1185">Reference proteome</keyword>
<reference evidence="1 2" key="1">
    <citation type="submission" date="2017-08" db="EMBL/GenBank/DDBJ databases">
        <title>Reclassification of Bisgaard taxon 37 and 44.</title>
        <authorList>
            <person name="Christensen H."/>
        </authorList>
    </citation>
    <scope>NUCLEOTIDE SEQUENCE [LARGE SCALE GENOMIC DNA]</scope>
    <source>
        <strain evidence="1 2">B96_3</strain>
    </source>
</reference>